<sequence length="71" mass="7932">MHFVKPFAREQASQTQKALVLKYAERSEGYYHTEKAFMTNDLTTSKGMTGSARESGKSCSNDIVAESGYFI</sequence>
<dbReference type="AlphaFoldDB" id="A0A562TTK4"/>
<dbReference type="EMBL" id="VLLI01000012">
    <property type="protein sequence ID" value="TWI96833.1"/>
    <property type="molecule type" value="Genomic_DNA"/>
</dbReference>
<evidence type="ECO:0000313" key="2">
    <source>
        <dbReference type="Proteomes" id="UP000317010"/>
    </source>
</evidence>
<gene>
    <name evidence="1" type="ORF">JN11_03946</name>
</gene>
<accession>A0A562TTK4</accession>
<organism evidence="1 2">
    <name type="scientific">Mucilaginibacter frigoritolerans</name>
    <dbReference type="NCBI Taxonomy" id="652788"/>
    <lineage>
        <taxon>Bacteria</taxon>
        <taxon>Pseudomonadati</taxon>
        <taxon>Bacteroidota</taxon>
        <taxon>Sphingobacteriia</taxon>
        <taxon>Sphingobacteriales</taxon>
        <taxon>Sphingobacteriaceae</taxon>
        <taxon>Mucilaginibacter</taxon>
    </lineage>
</organism>
<reference evidence="1 2" key="1">
    <citation type="submission" date="2019-07" db="EMBL/GenBank/DDBJ databases">
        <title>Genomic Encyclopedia of Archaeal and Bacterial Type Strains, Phase II (KMG-II): from individual species to whole genera.</title>
        <authorList>
            <person name="Goeker M."/>
        </authorList>
    </citation>
    <scope>NUCLEOTIDE SEQUENCE [LARGE SCALE GENOMIC DNA]</scope>
    <source>
        <strain evidence="1 2">ATCC BAA-1854</strain>
    </source>
</reference>
<dbReference type="Proteomes" id="UP000317010">
    <property type="component" value="Unassembled WGS sequence"/>
</dbReference>
<name>A0A562TTK4_9SPHI</name>
<proteinExistence type="predicted"/>
<protein>
    <submittedName>
        <fullName evidence="1">Uncharacterized protein</fullName>
    </submittedName>
</protein>
<evidence type="ECO:0000313" key="1">
    <source>
        <dbReference type="EMBL" id="TWI96833.1"/>
    </source>
</evidence>
<comment type="caution">
    <text evidence="1">The sequence shown here is derived from an EMBL/GenBank/DDBJ whole genome shotgun (WGS) entry which is preliminary data.</text>
</comment>
<keyword evidence="2" id="KW-1185">Reference proteome</keyword>